<reference evidence="9" key="1">
    <citation type="submission" date="2017-04" db="EMBL/GenBank/DDBJ databases">
        <authorList>
            <person name="Varghese N."/>
            <person name="Submissions S."/>
        </authorList>
    </citation>
    <scope>NUCLEOTIDE SEQUENCE [LARGE SCALE GENOMIC DNA]</scope>
    <source>
        <strain evidence="9">DSM 4125</strain>
    </source>
</reference>
<dbReference type="InterPro" id="IPR036097">
    <property type="entry name" value="HisK_dim/P_sf"/>
</dbReference>
<keyword evidence="6" id="KW-0812">Transmembrane</keyword>
<comment type="catalytic activity">
    <reaction evidence="1">
        <text>ATP + protein L-histidine = ADP + protein N-phospho-L-histidine.</text>
        <dbReference type="EC" id="2.7.13.3"/>
    </reaction>
</comment>
<dbReference type="AlphaFoldDB" id="A0A1X7KAG3"/>
<evidence type="ECO:0000256" key="4">
    <source>
        <dbReference type="ARBA" id="ARBA00022679"/>
    </source>
</evidence>
<keyword evidence="3" id="KW-0597">Phosphoprotein</keyword>
<evidence type="ECO:0000256" key="1">
    <source>
        <dbReference type="ARBA" id="ARBA00000085"/>
    </source>
</evidence>
<proteinExistence type="predicted"/>
<dbReference type="EMBL" id="FXAW01000005">
    <property type="protein sequence ID" value="SMG37848.1"/>
    <property type="molecule type" value="Genomic_DNA"/>
</dbReference>
<evidence type="ECO:0000256" key="2">
    <source>
        <dbReference type="ARBA" id="ARBA00012438"/>
    </source>
</evidence>
<evidence type="ECO:0000256" key="5">
    <source>
        <dbReference type="ARBA" id="ARBA00022777"/>
    </source>
</evidence>
<dbReference type="SUPFAM" id="SSF55874">
    <property type="entry name" value="ATPase domain of HSP90 chaperone/DNA topoisomerase II/histidine kinase"/>
    <property type="match status" value="1"/>
</dbReference>
<dbReference type="GO" id="GO:0000155">
    <property type="term" value="F:phosphorelay sensor kinase activity"/>
    <property type="evidence" value="ECO:0007669"/>
    <property type="project" value="InterPro"/>
</dbReference>
<feature type="transmembrane region" description="Helical" evidence="6">
    <location>
        <begin position="34"/>
        <end position="52"/>
    </location>
</feature>
<dbReference type="InterPro" id="IPR003594">
    <property type="entry name" value="HATPase_dom"/>
</dbReference>
<keyword evidence="4" id="KW-0808">Transferase</keyword>
<dbReference type="SMART" id="SM00388">
    <property type="entry name" value="HisKA"/>
    <property type="match status" value="1"/>
</dbReference>
<dbReference type="InterPro" id="IPR003661">
    <property type="entry name" value="HisK_dim/P_dom"/>
</dbReference>
<dbReference type="Pfam" id="PF02518">
    <property type="entry name" value="HATPase_c"/>
    <property type="match status" value="1"/>
</dbReference>
<dbReference type="PANTHER" id="PTHR43547">
    <property type="entry name" value="TWO-COMPONENT HISTIDINE KINASE"/>
    <property type="match status" value="1"/>
</dbReference>
<keyword evidence="5 8" id="KW-0418">Kinase</keyword>
<sequence length="439" mass="49690">MSKLYQYNLFTLWFKNPETERKFNLSCFKEDLHALRFVIVLGTALSIIFIFIDVFRYQADLVSIAFRGGMALILLVLGSLTFLFREHKYQFTQYMGLLIALFISSIFFLHYHFNTDPAFDIFLSNILMVVIFITSTIMGMRFRYALVVNTINFIAYILYIENINYSAVAERQISQLFVIYMVGILASYLLDRQKMTSFINKNELDLEVKKVEELNNIKNKLFSIISHDLRGPVVSLKGILGLYKKGAVSEDEFKQLTNDLERDLNSSSNLLDNLLAWSKSQLQGLEINKSTIQLNTEINELKKLFDSLLKSKGISLNITMPKYHHISADKETMQIVLRNLISNAIKFTPHGGQITISARTNPKKSTELSISDSGIGIPSEKIDQLFVINRDHLIGTSSATGAGIGLLLVKEFVELNNGKVSVESSVGKGTTFKVVLPIT</sequence>
<dbReference type="Proteomes" id="UP000193804">
    <property type="component" value="Unassembled WGS sequence"/>
</dbReference>
<name>A0A1X7KAG3_9BACT</name>
<gene>
    <name evidence="8" type="ORF">SAMN05661096_02483</name>
</gene>
<dbReference type="InterPro" id="IPR004358">
    <property type="entry name" value="Sig_transdc_His_kin-like_C"/>
</dbReference>
<dbReference type="OrthoDB" id="1269247at2"/>
<feature type="transmembrane region" description="Helical" evidence="6">
    <location>
        <begin position="119"/>
        <end position="137"/>
    </location>
</feature>
<evidence type="ECO:0000313" key="8">
    <source>
        <dbReference type="EMBL" id="SMG37848.1"/>
    </source>
</evidence>
<feature type="transmembrane region" description="Helical" evidence="6">
    <location>
        <begin position="172"/>
        <end position="190"/>
    </location>
</feature>
<dbReference type="PRINTS" id="PR00344">
    <property type="entry name" value="BCTRLSENSOR"/>
</dbReference>
<dbReference type="CDD" id="cd00082">
    <property type="entry name" value="HisKA"/>
    <property type="match status" value="1"/>
</dbReference>
<dbReference type="Gene3D" id="1.10.287.130">
    <property type="match status" value="1"/>
</dbReference>
<organism evidence="8 9">
    <name type="scientific">Marivirga sericea</name>
    <dbReference type="NCBI Taxonomy" id="1028"/>
    <lineage>
        <taxon>Bacteria</taxon>
        <taxon>Pseudomonadati</taxon>
        <taxon>Bacteroidota</taxon>
        <taxon>Cytophagia</taxon>
        <taxon>Cytophagales</taxon>
        <taxon>Marivirgaceae</taxon>
        <taxon>Marivirga</taxon>
    </lineage>
</organism>
<dbReference type="PROSITE" id="PS50109">
    <property type="entry name" value="HIS_KIN"/>
    <property type="match status" value="1"/>
</dbReference>
<dbReference type="Gene3D" id="3.30.565.10">
    <property type="entry name" value="Histidine kinase-like ATPase, C-terminal domain"/>
    <property type="match status" value="1"/>
</dbReference>
<evidence type="ECO:0000259" key="7">
    <source>
        <dbReference type="PROSITE" id="PS50109"/>
    </source>
</evidence>
<dbReference type="InterPro" id="IPR036890">
    <property type="entry name" value="HATPase_C_sf"/>
</dbReference>
<dbReference type="PANTHER" id="PTHR43547:SF2">
    <property type="entry name" value="HYBRID SIGNAL TRANSDUCTION HISTIDINE KINASE C"/>
    <property type="match status" value="1"/>
</dbReference>
<dbReference type="FunFam" id="3.30.565.10:FF:000006">
    <property type="entry name" value="Sensor histidine kinase WalK"/>
    <property type="match status" value="1"/>
</dbReference>
<dbReference type="STRING" id="1028.SAMN05661096_02483"/>
<accession>A0A1X7KAG3</accession>
<protein>
    <recommendedName>
        <fullName evidence="2">histidine kinase</fullName>
        <ecNumber evidence="2">2.7.13.3</ecNumber>
    </recommendedName>
</protein>
<feature type="transmembrane region" description="Helical" evidence="6">
    <location>
        <begin position="144"/>
        <end position="160"/>
    </location>
</feature>
<feature type="transmembrane region" description="Helical" evidence="6">
    <location>
        <begin position="96"/>
        <end position="113"/>
    </location>
</feature>
<dbReference type="SUPFAM" id="SSF47384">
    <property type="entry name" value="Homodimeric domain of signal transducing histidine kinase"/>
    <property type="match status" value="1"/>
</dbReference>
<evidence type="ECO:0000256" key="6">
    <source>
        <dbReference type="SAM" id="Phobius"/>
    </source>
</evidence>
<keyword evidence="6" id="KW-1133">Transmembrane helix</keyword>
<dbReference type="EC" id="2.7.13.3" evidence="2"/>
<feature type="transmembrane region" description="Helical" evidence="6">
    <location>
        <begin position="64"/>
        <end position="84"/>
    </location>
</feature>
<dbReference type="SMART" id="SM00387">
    <property type="entry name" value="HATPase_c"/>
    <property type="match status" value="1"/>
</dbReference>
<dbReference type="Pfam" id="PF00512">
    <property type="entry name" value="HisKA"/>
    <property type="match status" value="1"/>
</dbReference>
<feature type="domain" description="Histidine kinase" evidence="7">
    <location>
        <begin position="224"/>
        <end position="439"/>
    </location>
</feature>
<evidence type="ECO:0000256" key="3">
    <source>
        <dbReference type="ARBA" id="ARBA00022553"/>
    </source>
</evidence>
<keyword evidence="6" id="KW-0472">Membrane</keyword>
<evidence type="ECO:0000313" key="9">
    <source>
        <dbReference type="Proteomes" id="UP000193804"/>
    </source>
</evidence>
<dbReference type="InterPro" id="IPR005467">
    <property type="entry name" value="His_kinase_dom"/>
</dbReference>
<keyword evidence="9" id="KW-1185">Reference proteome</keyword>